<evidence type="ECO:0000313" key="3">
    <source>
        <dbReference type="Proteomes" id="UP000279236"/>
    </source>
</evidence>
<dbReference type="Proteomes" id="UP000279236">
    <property type="component" value="Unassembled WGS sequence"/>
</dbReference>
<gene>
    <name evidence="2" type="ORF">EHS24_006249</name>
</gene>
<protein>
    <submittedName>
        <fullName evidence="2">Uncharacterized protein</fullName>
    </submittedName>
</protein>
<feature type="region of interest" description="Disordered" evidence="1">
    <location>
        <begin position="648"/>
        <end position="673"/>
    </location>
</feature>
<comment type="caution">
    <text evidence="2">The sequence shown here is derived from an EMBL/GenBank/DDBJ whole genome shotgun (WGS) entry which is preliminary data.</text>
</comment>
<reference evidence="2 3" key="1">
    <citation type="submission" date="2018-11" db="EMBL/GenBank/DDBJ databases">
        <title>Genome sequence of Apiotrichum porosum DSM 27194.</title>
        <authorList>
            <person name="Aliyu H."/>
            <person name="Gorte O."/>
            <person name="Ochsenreither K."/>
        </authorList>
    </citation>
    <scope>NUCLEOTIDE SEQUENCE [LARGE SCALE GENOMIC DNA]</scope>
    <source>
        <strain evidence="2 3">DSM 27194</strain>
    </source>
</reference>
<dbReference type="RefSeq" id="XP_028478173.1">
    <property type="nucleotide sequence ID" value="XM_028621721.1"/>
</dbReference>
<accession>A0A427Y154</accession>
<dbReference type="AlphaFoldDB" id="A0A427Y154"/>
<feature type="compositionally biased region" description="Polar residues" evidence="1">
    <location>
        <begin position="663"/>
        <end position="673"/>
    </location>
</feature>
<organism evidence="2 3">
    <name type="scientific">Apiotrichum porosum</name>
    <dbReference type="NCBI Taxonomy" id="105984"/>
    <lineage>
        <taxon>Eukaryota</taxon>
        <taxon>Fungi</taxon>
        <taxon>Dikarya</taxon>
        <taxon>Basidiomycota</taxon>
        <taxon>Agaricomycotina</taxon>
        <taxon>Tremellomycetes</taxon>
        <taxon>Trichosporonales</taxon>
        <taxon>Trichosporonaceae</taxon>
        <taxon>Apiotrichum</taxon>
    </lineage>
</organism>
<proteinExistence type="predicted"/>
<keyword evidence="3" id="KW-1185">Reference proteome</keyword>
<evidence type="ECO:0000256" key="1">
    <source>
        <dbReference type="SAM" id="MobiDB-lite"/>
    </source>
</evidence>
<name>A0A427Y154_9TREE</name>
<evidence type="ECO:0000313" key="2">
    <source>
        <dbReference type="EMBL" id="RSH84725.1"/>
    </source>
</evidence>
<dbReference type="EMBL" id="RSCE01000003">
    <property type="protein sequence ID" value="RSH84725.1"/>
    <property type="molecule type" value="Genomic_DNA"/>
</dbReference>
<sequence length="673" mass="72846">MPHTPTTFAHSACSIDDDLRQASLVANQLKGPDQEVTSSLGYNVVHPNYGEIRDELKNLPSEMRHLSMLVVATFMAPRRPTAHVVVHGIKANFPARVGLYRGVVAPNSVWALRGLDRTCQADVSSDNTSLHTVVGTSVQAFALPFTDMLAWVRRQPYTRQIVVIDCEEAADTCVVAHAKFLKRILAFTARNAGLAVCFVDELVPRGTAPSDKAPAYVLFTAEEPTVPVELKKELWSRGVFYRENGYASECGKWLISSQTPADRSASFLRRDAHAVADPITRAMEHAVPVDVVPSRVEGLDQVLPFGRNASMAVQLELLDKALAELTQPSPSASSRVGLLLRQHGKLSQLQVTYHVLLGSDDETLHRQGELDSIPENERQGVTDQHTAGELQDAFGLLLSKQSNCAATVLGRAMVERPDLSSLLYWTTVETAGGEELISAVRHTGDPTSPTALAVIRRDPELRHTVTFMTGVQLGVNEDGTYGSISIPKIRSASPSRLPRSPPIETVGDTALRAIAMALARITPLAWSSGRLDRKLEIMTCATCTWTLLSALCTLTHWRSTSSSPRPSCSLHVTANCERSLAQGAYCYTDGCPNVGLFGVAKYRDPSGPIFQVFLSCDDWLKAQLLLLQAAKSALAASFQSTSVPTVSQSTARVATPAPPTTASAQGDCTTSEK</sequence>
<dbReference type="GeneID" id="39590792"/>